<dbReference type="InterPro" id="IPR041757">
    <property type="entry name" value="CysN_GTP-bd"/>
</dbReference>
<dbReference type="PANTHER" id="PTHR23115">
    <property type="entry name" value="TRANSLATION FACTOR"/>
    <property type="match status" value="1"/>
</dbReference>
<dbReference type="SUPFAM" id="SSF50465">
    <property type="entry name" value="EF-Tu/eEF-1alpha/eIF2-gamma C-terminal domain"/>
    <property type="match status" value="1"/>
</dbReference>
<sequence length="456" mass="47915">MTTGTSDPAAGAAAAPPAPTSLLRFATAGSVDDGKSTLVGRLLHDSKAVLADQLEAVEHASRARGADGPDLALLTDGLRAEREQGITIDVAYRYFATPRRRFVLADTPGHVQYTRNMVTGASTAELTVILVDARHGVVEQTRRHAAVAALLRVPHVVLAVNKMDLVDYAEPVFAAIAGEFADYAASLGVPEVTAVPISALAGDNVVTPSARMDWYSGPTVLEHLETVPVGHDPAAEPARFPVQYVIRPQTSEHPDYRGYAGQIAAGVLRVGQEVTVLPSGRTTTIAGLDVLGQAVETAWAPQSVTVRLADDLDVARGDLIAPTAAAPATTREVTATVCHLHDSPLTVGRRVLVKHTTRTVKAVVQEISARLALDDLSLHPAPGELVANDIGRVRLRTAEPLPVDAYALSRRTGSFLLIDPADGATLTAGMAGDAFTQATKATKAAADATEDDGWDF</sequence>
<keyword evidence="4" id="KW-0547">Nucleotide-binding</keyword>
<keyword evidence="3" id="KW-0548">Nucleotidyltransferase</keyword>
<evidence type="ECO:0000259" key="7">
    <source>
        <dbReference type="PROSITE" id="PS51722"/>
    </source>
</evidence>
<keyword evidence="6" id="KW-0342">GTP-binding</keyword>
<reference evidence="8 9" key="1">
    <citation type="journal article" date="2019" name="Int. J. Syst. Evol. Microbiol.">
        <title>The Global Catalogue of Microorganisms (GCM) 10K type strain sequencing project: providing services to taxonomists for standard genome sequencing and annotation.</title>
        <authorList>
            <consortium name="The Broad Institute Genomics Platform"/>
            <consortium name="The Broad Institute Genome Sequencing Center for Infectious Disease"/>
            <person name="Wu L."/>
            <person name="Ma J."/>
        </authorList>
    </citation>
    <scope>NUCLEOTIDE SEQUENCE [LARGE SCALE GENOMIC DNA]</scope>
    <source>
        <strain evidence="8 9">JCM 6305</strain>
    </source>
</reference>
<dbReference type="CDD" id="cd04166">
    <property type="entry name" value="CysN_ATPS"/>
    <property type="match status" value="1"/>
</dbReference>
<dbReference type="InterPro" id="IPR027417">
    <property type="entry name" value="P-loop_NTPase"/>
</dbReference>
<proteinExistence type="predicted"/>
<dbReference type="CDD" id="cd03695">
    <property type="entry name" value="CysN_NodQ_II"/>
    <property type="match status" value="1"/>
</dbReference>
<dbReference type="PROSITE" id="PS00301">
    <property type="entry name" value="G_TR_1"/>
    <property type="match status" value="1"/>
</dbReference>
<dbReference type="PROSITE" id="PS51722">
    <property type="entry name" value="G_TR_2"/>
    <property type="match status" value="1"/>
</dbReference>
<dbReference type="Pfam" id="PF00009">
    <property type="entry name" value="GTP_EFTU"/>
    <property type="match status" value="1"/>
</dbReference>
<evidence type="ECO:0000256" key="1">
    <source>
        <dbReference type="ARBA" id="ARBA00012391"/>
    </source>
</evidence>
<protein>
    <recommendedName>
        <fullName evidence="1">sulfate adenylyltransferase</fullName>
        <ecNumber evidence="1">2.7.7.4</ecNumber>
    </recommendedName>
</protein>
<feature type="domain" description="Tr-type G" evidence="7">
    <location>
        <begin position="20"/>
        <end position="234"/>
    </location>
</feature>
<dbReference type="Proteomes" id="UP001501638">
    <property type="component" value="Unassembled WGS sequence"/>
</dbReference>
<evidence type="ECO:0000256" key="3">
    <source>
        <dbReference type="ARBA" id="ARBA00022695"/>
    </source>
</evidence>
<dbReference type="InterPro" id="IPR011779">
    <property type="entry name" value="SO4_adenylTrfase_lsu"/>
</dbReference>
<dbReference type="PRINTS" id="PR00315">
    <property type="entry name" value="ELONGATNFCT"/>
</dbReference>
<dbReference type="InterPro" id="IPR044139">
    <property type="entry name" value="CysN_NoDQ_III"/>
</dbReference>
<dbReference type="InterPro" id="IPR054696">
    <property type="entry name" value="GTP-eEF1A_C"/>
</dbReference>
<evidence type="ECO:0000256" key="6">
    <source>
        <dbReference type="ARBA" id="ARBA00023134"/>
    </source>
</evidence>
<dbReference type="SUPFAM" id="SSF50447">
    <property type="entry name" value="Translation proteins"/>
    <property type="match status" value="1"/>
</dbReference>
<gene>
    <name evidence="8" type="ORF">GCM10010405_36820</name>
</gene>
<dbReference type="NCBIfam" id="TIGR02034">
    <property type="entry name" value="CysN"/>
    <property type="match status" value="1"/>
</dbReference>
<dbReference type="InterPro" id="IPR000795">
    <property type="entry name" value="T_Tr_GTP-bd_dom"/>
</dbReference>
<evidence type="ECO:0000256" key="4">
    <source>
        <dbReference type="ARBA" id="ARBA00022741"/>
    </source>
</evidence>
<dbReference type="Gene3D" id="2.40.30.10">
    <property type="entry name" value="Translation factors"/>
    <property type="match status" value="2"/>
</dbReference>
<dbReference type="InterPro" id="IPR044138">
    <property type="entry name" value="CysN_II"/>
</dbReference>
<dbReference type="Pfam" id="PF22594">
    <property type="entry name" value="GTP-eEF1A_C"/>
    <property type="match status" value="1"/>
</dbReference>
<dbReference type="EMBL" id="BAAASZ010000026">
    <property type="protein sequence ID" value="GAA2449949.1"/>
    <property type="molecule type" value="Genomic_DNA"/>
</dbReference>
<evidence type="ECO:0000256" key="2">
    <source>
        <dbReference type="ARBA" id="ARBA00022679"/>
    </source>
</evidence>
<evidence type="ECO:0000256" key="5">
    <source>
        <dbReference type="ARBA" id="ARBA00022840"/>
    </source>
</evidence>
<dbReference type="InterPro" id="IPR050100">
    <property type="entry name" value="TRAFAC_GTPase_members"/>
</dbReference>
<accession>A0ABN3K5G8</accession>
<comment type="caution">
    <text evidence="8">The sequence shown here is derived from an EMBL/GenBank/DDBJ whole genome shotgun (WGS) entry which is preliminary data.</text>
</comment>
<dbReference type="InterPro" id="IPR031157">
    <property type="entry name" value="G_TR_CS"/>
</dbReference>
<keyword evidence="9" id="KW-1185">Reference proteome</keyword>
<evidence type="ECO:0000313" key="9">
    <source>
        <dbReference type="Proteomes" id="UP001501638"/>
    </source>
</evidence>
<organism evidence="8 9">
    <name type="scientific">Streptomyces macrosporus</name>
    <dbReference type="NCBI Taxonomy" id="44032"/>
    <lineage>
        <taxon>Bacteria</taxon>
        <taxon>Bacillati</taxon>
        <taxon>Actinomycetota</taxon>
        <taxon>Actinomycetes</taxon>
        <taxon>Kitasatosporales</taxon>
        <taxon>Streptomycetaceae</taxon>
        <taxon>Streptomyces</taxon>
    </lineage>
</organism>
<name>A0ABN3K5G8_9ACTN</name>
<evidence type="ECO:0000313" key="8">
    <source>
        <dbReference type="EMBL" id="GAA2449949.1"/>
    </source>
</evidence>
<dbReference type="RefSeq" id="WP_344324308.1">
    <property type="nucleotide sequence ID" value="NZ_BAAASZ010000026.1"/>
</dbReference>
<dbReference type="InterPro" id="IPR009001">
    <property type="entry name" value="Transl_elong_EF1A/Init_IF2_C"/>
</dbReference>
<keyword evidence="5" id="KW-0067">ATP-binding</keyword>
<dbReference type="SUPFAM" id="SSF52540">
    <property type="entry name" value="P-loop containing nucleoside triphosphate hydrolases"/>
    <property type="match status" value="1"/>
</dbReference>
<dbReference type="EC" id="2.7.7.4" evidence="1"/>
<dbReference type="InterPro" id="IPR009000">
    <property type="entry name" value="Transl_B-barrel_sf"/>
</dbReference>
<dbReference type="CDD" id="cd04095">
    <property type="entry name" value="CysN_NoDQ_III"/>
    <property type="match status" value="1"/>
</dbReference>
<dbReference type="Gene3D" id="3.40.50.300">
    <property type="entry name" value="P-loop containing nucleotide triphosphate hydrolases"/>
    <property type="match status" value="1"/>
</dbReference>
<keyword evidence="2" id="KW-0808">Transferase</keyword>